<protein>
    <submittedName>
        <fullName evidence="1">Uncharacterized protein</fullName>
    </submittedName>
</protein>
<reference evidence="1" key="1">
    <citation type="submission" date="2018-06" db="EMBL/GenBank/DDBJ databases">
        <authorList>
            <person name="Zhirakovskaya E."/>
        </authorList>
    </citation>
    <scope>NUCLEOTIDE SEQUENCE</scope>
</reference>
<evidence type="ECO:0000313" key="1">
    <source>
        <dbReference type="EMBL" id="VAW51060.1"/>
    </source>
</evidence>
<feature type="non-terminal residue" evidence="1">
    <location>
        <position position="89"/>
    </location>
</feature>
<gene>
    <name evidence="1" type="ORF">MNBD_GAMMA05-938</name>
</gene>
<accession>A0A3B0WF52</accession>
<sequence length="89" mass="9837">MSISRVINKTSLRPKNKIAQQIIKCFLCLLCCFSAQYVAANQVASIDSTLVIDSRSTVPFGNGRFEGFSDLTMNNRNEVAFTARLVDTS</sequence>
<dbReference type="EMBL" id="UOFE01000013">
    <property type="protein sequence ID" value="VAW51060.1"/>
    <property type="molecule type" value="Genomic_DNA"/>
</dbReference>
<proteinExistence type="predicted"/>
<dbReference type="AlphaFoldDB" id="A0A3B0WF52"/>
<name>A0A3B0WF52_9ZZZZ</name>
<organism evidence="1">
    <name type="scientific">hydrothermal vent metagenome</name>
    <dbReference type="NCBI Taxonomy" id="652676"/>
    <lineage>
        <taxon>unclassified sequences</taxon>
        <taxon>metagenomes</taxon>
        <taxon>ecological metagenomes</taxon>
    </lineage>
</organism>